<name>A0A023B572_GRENI</name>
<dbReference type="Proteomes" id="UP000019763">
    <property type="component" value="Unassembled WGS sequence"/>
</dbReference>
<dbReference type="GO" id="GO:0006749">
    <property type="term" value="P:glutathione metabolic process"/>
    <property type="evidence" value="ECO:0007669"/>
    <property type="project" value="TreeGrafter"/>
</dbReference>
<dbReference type="Pfam" id="PF14497">
    <property type="entry name" value="GST_C_3"/>
    <property type="match status" value="1"/>
</dbReference>
<accession>A0A023B572</accession>
<feature type="domain" description="GST N-terminal" evidence="1">
    <location>
        <begin position="67"/>
        <end position="146"/>
    </location>
</feature>
<gene>
    <name evidence="3" type="ORF">GNI_094740</name>
</gene>
<dbReference type="PANTHER" id="PTHR11571">
    <property type="entry name" value="GLUTATHIONE S-TRANSFERASE"/>
    <property type="match status" value="1"/>
</dbReference>
<dbReference type="SFLD" id="SFLDS00019">
    <property type="entry name" value="Glutathione_Transferase_(cytos"/>
    <property type="match status" value="1"/>
</dbReference>
<dbReference type="GO" id="GO:0004364">
    <property type="term" value="F:glutathione transferase activity"/>
    <property type="evidence" value="ECO:0007669"/>
    <property type="project" value="TreeGrafter"/>
</dbReference>
<dbReference type="Gene3D" id="3.40.30.10">
    <property type="entry name" value="Glutaredoxin"/>
    <property type="match status" value="1"/>
</dbReference>
<evidence type="ECO:0000313" key="4">
    <source>
        <dbReference type="Proteomes" id="UP000019763"/>
    </source>
</evidence>
<evidence type="ECO:0000259" key="1">
    <source>
        <dbReference type="PROSITE" id="PS50404"/>
    </source>
</evidence>
<dbReference type="PROSITE" id="PS50404">
    <property type="entry name" value="GST_NTER"/>
    <property type="match status" value="1"/>
</dbReference>
<keyword evidence="4" id="KW-1185">Reference proteome</keyword>
<protein>
    <submittedName>
        <fullName evidence="3">Glutathione S-transferase</fullName>
    </submittedName>
</protein>
<evidence type="ECO:0000313" key="3">
    <source>
        <dbReference type="EMBL" id="EZG58463.1"/>
    </source>
</evidence>
<dbReference type="EMBL" id="AFNH02000709">
    <property type="protein sequence ID" value="EZG58463.1"/>
    <property type="molecule type" value="Genomic_DNA"/>
</dbReference>
<reference evidence="3" key="1">
    <citation type="submission" date="2013-12" db="EMBL/GenBank/DDBJ databases">
        <authorList>
            <person name="Omoto C.K."/>
            <person name="Sibley D."/>
            <person name="Venepally P."/>
            <person name="Hadjithomas M."/>
            <person name="Karamycheva S."/>
            <person name="Brunk B."/>
            <person name="Roos D."/>
            <person name="Caler E."/>
            <person name="Lorenzi H."/>
        </authorList>
    </citation>
    <scope>NUCLEOTIDE SEQUENCE</scope>
</reference>
<dbReference type="OrthoDB" id="422574at2759"/>
<dbReference type="InterPro" id="IPR050213">
    <property type="entry name" value="GST_superfamily"/>
</dbReference>
<dbReference type="InterPro" id="IPR004045">
    <property type="entry name" value="Glutathione_S-Trfase_N"/>
</dbReference>
<dbReference type="GeneID" id="22913378"/>
<proteinExistence type="predicted"/>
<feature type="domain" description="GST C-terminal" evidence="2">
    <location>
        <begin position="148"/>
        <end position="262"/>
    </location>
</feature>
<dbReference type="InterPro" id="IPR040079">
    <property type="entry name" value="Glutathione_S-Trfase"/>
</dbReference>
<dbReference type="AlphaFoldDB" id="A0A023B572"/>
<dbReference type="VEuPathDB" id="CryptoDB:GNI_094740"/>
<dbReference type="SUPFAM" id="SSF52833">
    <property type="entry name" value="Thioredoxin-like"/>
    <property type="match status" value="1"/>
</dbReference>
<dbReference type="InterPro" id="IPR004046">
    <property type="entry name" value="GST_C"/>
</dbReference>
<dbReference type="RefSeq" id="XP_011130962.1">
    <property type="nucleotide sequence ID" value="XM_011132660.1"/>
</dbReference>
<dbReference type="InterPro" id="IPR010987">
    <property type="entry name" value="Glutathione-S-Trfase_C-like"/>
</dbReference>
<sequence length="262" mass="29872">MTYVDLAIYAFVGNVIDRSQGEIDMTQYKNLYKTLKQFLLILVQRDTATSILLSRWNIELVSEPATGLMEQAYFLVLPNFEKALLDCERECIPFTDVRFKSEEWAEEYKSKAPSGKAPWLQFDDGSYLTESRAILLYAASKSGLVPTDFTDLAVCEQAYSVVFDAYPYLGNIAFNRGDKEENLKNANERLAAADKVIASRQSSEGWVDGKAMTYVDLAIYAFVKNVVDRSQGHIDMTQYKSLYKTYEAVLADSRIKEYYNKE</sequence>
<dbReference type="Pfam" id="PF02798">
    <property type="entry name" value="GST_N"/>
    <property type="match status" value="1"/>
</dbReference>
<evidence type="ECO:0000259" key="2">
    <source>
        <dbReference type="PROSITE" id="PS50405"/>
    </source>
</evidence>
<dbReference type="InterPro" id="IPR036249">
    <property type="entry name" value="Thioredoxin-like_sf"/>
</dbReference>
<comment type="caution">
    <text evidence="3">The sequence shown here is derived from an EMBL/GenBank/DDBJ whole genome shotgun (WGS) entry which is preliminary data.</text>
</comment>
<dbReference type="PROSITE" id="PS50405">
    <property type="entry name" value="GST_CTER"/>
    <property type="match status" value="1"/>
</dbReference>
<organism evidence="3 4">
    <name type="scientific">Gregarina niphandrodes</name>
    <name type="common">Septate eugregarine</name>
    <dbReference type="NCBI Taxonomy" id="110365"/>
    <lineage>
        <taxon>Eukaryota</taxon>
        <taxon>Sar</taxon>
        <taxon>Alveolata</taxon>
        <taxon>Apicomplexa</taxon>
        <taxon>Conoidasida</taxon>
        <taxon>Gregarinasina</taxon>
        <taxon>Eugregarinorida</taxon>
        <taxon>Gregarinidae</taxon>
        <taxon>Gregarina</taxon>
    </lineage>
</organism>
<dbReference type="Gene3D" id="1.20.1050.10">
    <property type="match status" value="1"/>
</dbReference>
<dbReference type="SUPFAM" id="SSF47616">
    <property type="entry name" value="GST C-terminal domain-like"/>
    <property type="match status" value="1"/>
</dbReference>
<dbReference type="InterPro" id="IPR036282">
    <property type="entry name" value="Glutathione-S-Trfase_C_sf"/>
</dbReference>